<dbReference type="CDD" id="cd02196">
    <property type="entry name" value="PurM"/>
    <property type="match status" value="1"/>
</dbReference>
<dbReference type="Pfam" id="PF02769">
    <property type="entry name" value="AIRS_C"/>
    <property type="match status" value="1"/>
</dbReference>
<dbReference type="InterPro" id="IPR036676">
    <property type="entry name" value="PurM-like_C_sf"/>
</dbReference>
<keyword evidence="17" id="KW-1185">Reference proteome</keyword>
<proteinExistence type="inferred from homology"/>
<evidence type="ECO:0000256" key="6">
    <source>
        <dbReference type="ARBA" id="ARBA00022741"/>
    </source>
</evidence>
<dbReference type="PATRIC" id="fig|186490.8.peg.60"/>
<dbReference type="NCBIfam" id="TIGR00878">
    <property type="entry name" value="purM"/>
    <property type="match status" value="1"/>
</dbReference>
<dbReference type="RefSeq" id="WP_053097352.1">
    <property type="nucleotide sequence ID" value="NZ_CP011787.1"/>
</dbReference>
<dbReference type="GO" id="GO:0004637">
    <property type="term" value="F:phosphoribosylamine-glycine ligase activity"/>
    <property type="evidence" value="ECO:0007669"/>
    <property type="project" value="TreeGrafter"/>
</dbReference>
<reference evidence="16 17" key="1">
    <citation type="submission" date="2015-06" db="EMBL/GenBank/DDBJ databases">
        <title>Lineage-specific patterns of genome deterioration in obligate symbionts.</title>
        <authorList>
            <person name="Bennett G.M."/>
            <person name="McCutcheon J.P."/>
            <person name="McDonald B.R."/>
            <person name="Moran N.A."/>
        </authorList>
    </citation>
    <scope>NUCLEOTIDE SEQUENCE [LARGE SCALE GENOMIC DNA]</scope>
    <source>
        <strain evidence="16 17">B-GSS</strain>
    </source>
</reference>
<dbReference type="OrthoDB" id="9777881at2"/>
<evidence type="ECO:0000256" key="10">
    <source>
        <dbReference type="ARBA" id="ARBA00032931"/>
    </source>
</evidence>
<dbReference type="FunFam" id="3.90.650.10:FF:000001">
    <property type="entry name" value="Phosphoribosylformylglycinamidine cyclo-ligase"/>
    <property type="match status" value="1"/>
</dbReference>
<evidence type="ECO:0000256" key="5">
    <source>
        <dbReference type="ARBA" id="ARBA00022598"/>
    </source>
</evidence>
<evidence type="ECO:0000256" key="2">
    <source>
        <dbReference type="ARBA" id="ARBA00010280"/>
    </source>
</evidence>
<dbReference type="InterPro" id="IPR004733">
    <property type="entry name" value="PurM_cligase"/>
</dbReference>
<evidence type="ECO:0000256" key="4">
    <source>
        <dbReference type="ARBA" id="ARBA00020367"/>
    </source>
</evidence>
<dbReference type="KEGG" id="bcig:AB162_056"/>
<dbReference type="GO" id="GO:0004641">
    <property type="term" value="F:phosphoribosylformylglycinamidine cyclo-ligase activity"/>
    <property type="evidence" value="ECO:0007669"/>
    <property type="project" value="UniProtKB-UniRule"/>
</dbReference>
<evidence type="ECO:0000256" key="11">
    <source>
        <dbReference type="ARBA" id="ARBA00033093"/>
    </source>
</evidence>
<feature type="domain" description="PurM-like C-terminal" evidence="15">
    <location>
        <begin position="176"/>
        <end position="338"/>
    </location>
</feature>
<dbReference type="InterPro" id="IPR016188">
    <property type="entry name" value="PurM-like_N"/>
</dbReference>
<evidence type="ECO:0000256" key="13">
    <source>
        <dbReference type="HAMAP-Rule" id="MF_00741"/>
    </source>
</evidence>
<evidence type="ECO:0000256" key="12">
    <source>
        <dbReference type="ARBA" id="ARBA00049057"/>
    </source>
</evidence>
<dbReference type="UniPathway" id="UPA00074">
    <property type="reaction ID" value="UER00129"/>
</dbReference>
<evidence type="ECO:0000256" key="8">
    <source>
        <dbReference type="ARBA" id="ARBA00022840"/>
    </source>
</evidence>
<keyword evidence="8 13" id="KW-0067">ATP-binding</keyword>
<evidence type="ECO:0000259" key="15">
    <source>
        <dbReference type="Pfam" id="PF02769"/>
    </source>
</evidence>
<evidence type="ECO:0000256" key="7">
    <source>
        <dbReference type="ARBA" id="ARBA00022755"/>
    </source>
</evidence>
<dbReference type="InterPro" id="IPR036921">
    <property type="entry name" value="PurM-like_N_sf"/>
</dbReference>
<keyword evidence="7 13" id="KW-0658">Purine biosynthesis</keyword>
<feature type="domain" description="PurM-like N-terminal" evidence="14">
    <location>
        <begin position="60"/>
        <end position="164"/>
    </location>
</feature>
<dbReference type="SUPFAM" id="SSF56042">
    <property type="entry name" value="PurM C-terminal domain-like"/>
    <property type="match status" value="1"/>
</dbReference>
<evidence type="ECO:0000256" key="9">
    <source>
        <dbReference type="ARBA" id="ARBA00031908"/>
    </source>
</evidence>
<name>A0A0K2BKG2_9GAMM</name>
<dbReference type="Gene3D" id="3.90.650.10">
    <property type="entry name" value="PurM-like C-terminal domain"/>
    <property type="match status" value="1"/>
</dbReference>
<dbReference type="SUPFAM" id="SSF55326">
    <property type="entry name" value="PurM N-terminal domain-like"/>
    <property type="match status" value="1"/>
</dbReference>
<evidence type="ECO:0000256" key="3">
    <source>
        <dbReference type="ARBA" id="ARBA00013047"/>
    </source>
</evidence>
<comment type="subcellular location">
    <subcellularLocation>
        <location evidence="13">Cytoplasm</location>
    </subcellularLocation>
</comment>
<dbReference type="FunFam" id="3.30.1330.10:FF:000001">
    <property type="entry name" value="Phosphoribosylformylglycinamidine cyclo-ligase"/>
    <property type="match status" value="1"/>
</dbReference>
<dbReference type="PANTHER" id="PTHR10520:SF12">
    <property type="entry name" value="TRIFUNCTIONAL PURINE BIOSYNTHETIC PROTEIN ADENOSINE-3"/>
    <property type="match status" value="1"/>
</dbReference>
<evidence type="ECO:0000313" key="17">
    <source>
        <dbReference type="Proteomes" id="UP000056466"/>
    </source>
</evidence>
<dbReference type="GO" id="GO:0046084">
    <property type="term" value="P:adenine biosynthetic process"/>
    <property type="evidence" value="ECO:0007669"/>
    <property type="project" value="TreeGrafter"/>
</dbReference>
<comment type="catalytic activity">
    <reaction evidence="12 13">
        <text>2-formamido-N(1)-(5-O-phospho-beta-D-ribosyl)acetamidine + ATP = 5-amino-1-(5-phospho-beta-D-ribosyl)imidazole + ADP + phosphate + H(+)</text>
        <dbReference type="Rhea" id="RHEA:23032"/>
        <dbReference type="ChEBI" id="CHEBI:15378"/>
        <dbReference type="ChEBI" id="CHEBI:30616"/>
        <dbReference type="ChEBI" id="CHEBI:43474"/>
        <dbReference type="ChEBI" id="CHEBI:137981"/>
        <dbReference type="ChEBI" id="CHEBI:147287"/>
        <dbReference type="ChEBI" id="CHEBI:456216"/>
        <dbReference type="EC" id="6.3.3.1"/>
    </reaction>
</comment>
<dbReference type="Proteomes" id="UP000056466">
    <property type="component" value="Chromosome"/>
</dbReference>
<dbReference type="EMBL" id="CP011787">
    <property type="protein sequence ID" value="AKZ65684.1"/>
    <property type="molecule type" value="Genomic_DNA"/>
</dbReference>
<comment type="pathway">
    <text evidence="1 13">Purine metabolism; IMP biosynthesis via de novo pathway; 5-amino-1-(5-phospho-D-ribosyl)imidazole from N(2)-formyl-N(1)-(5-phospho-D-ribosyl)glycinamide: step 2/2.</text>
</comment>
<dbReference type="Gene3D" id="3.30.1330.10">
    <property type="entry name" value="PurM-like, N-terminal domain"/>
    <property type="match status" value="1"/>
</dbReference>
<accession>A0A0K2BKG2</accession>
<dbReference type="AlphaFoldDB" id="A0A0K2BKG2"/>
<dbReference type="GO" id="GO:0006189">
    <property type="term" value="P:'de novo' IMP biosynthetic process"/>
    <property type="evidence" value="ECO:0007669"/>
    <property type="project" value="UniProtKB-UniRule"/>
</dbReference>
<sequence>MVNTRLLNYKDAGVDIDAGNKLVDNIKKIVKKTERKEVISSLGGFGSLCALPRKYQEPIIVSSIDGVGTKLRFSIDFNKYNTIGIDLVAMCVNDVVVQGAEPLFFLDYYATGKLHIENAISVVNSIAEGCRQSNCALVGGETAEMPGLYYGEDYDIAGVCVGIVEKNNIIDGSSVKVGDIMLALSSSGLHANGYSLVRKILSLNKINVDSTQVEGKLLIDQLLIPTRIYVNTLLSLIQEIQVNAIIHITGGGFLENIPRVLPINTLAIINESSWQWPAVFHWIQQAGNISSYEMYRTFNCGVGIIIIVPYKNEKKALSVLSTLGENAWVIGNIQQDADASGQRKVLII</sequence>
<dbReference type="Pfam" id="PF00586">
    <property type="entry name" value="AIRS"/>
    <property type="match status" value="1"/>
</dbReference>
<evidence type="ECO:0000259" key="14">
    <source>
        <dbReference type="Pfam" id="PF00586"/>
    </source>
</evidence>
<comment type="similarity">
    <text evidence="2 13">Belongs to the AIR synthase family.</text>
</comment>
<dbReference type="GO" id="GO:0005829">
    <property type="term" value="C:cytosol"/>
    <property type="evidence" value="ECO:0007669"/>
    <property type="project" value="TreeGrafter"/>
</dbReference>
<evidence type="ECO:0000256" key="1">
    <source>
        <dbReference type="ARBA" id="ARBA00004686"/>
    </source>
</evidence>
<gene>
    <name evidence="13 16" type="primary">purM</name>
    <name evidence="16" type="ORF">AB162_056</name>
</gene>
<organism evidence="16 17">
    <name type="scientific">Candidatus Palibaumannia cicadellinicola</name>
    <dbReference type="NCBI Taxonomy" id="186490"/>
    <lineage>
        <taxon>Bacteria</taxon>
        <taxon>Pseudomonadati</taxon>
        <taxon>Pseudomonadota</taxon>
        <taxon>Gammaproteobacteria</taxon>
        <taxon>Candidatus Palibaumannia</taxon>
    </lineage>
</organism>
<protein>
    <recommendedName>
        <fullName evidence="4 13">Phosphoribosylformylglycinamidine cyclo-ligase</fullName>
        <ecNumber evidence="3 13">6.3.3.1</ecNumber>
    </recommendedName>
    <alternativeName>
        <fullName evidence="10 13">AIR synthase</fullName>
    </alternativeName>
    <alternativeName>
        <fullName evidence="11 13">AIRS</fullName>
    </alternativeName>
    <alternativeName>
        <fullName evidence="9 13">Phosphoribosyl-aminoimidazole synthetase</fullName>
    </alternativeName>
</protein>
<keyword evidence="6 13" id="KW-0547">Nucleotide-binding</keyword>
<keyword evidence="13" id="KW-0963">Cytoplasm</keyword>
<keyword evidence="5 13" id="KW-0436">Ligase</keyword>
<dbReference type="InterPro" id="IPR010918">
    <property type="entry name" value="PurM-like_C_dom"/>
</dbReference>
<dbReference type="PANTHER" id="PTHR10520">
    <property type="entry name" value="TRIFUNCTIONAL PURINE BIOSYNTHETIC PROTEIN ADENOSINE-3-RELATED"/>
    <property type="match status" value="1"/>
</dbReference>
<dbReference type="HAMAP" id="MF_00741">
    <property type="entry name" value="AIRS"/>
    <property type="match status" value="1"/>
</dbReference>
<evidence type="ECO:0000313" key="16">
    <source>
        <dbReference type="EMBL" id="AKZ65684.1"/>
    </source>
</evidence>
<dbReference type="GO" id="GO:0005524">
    <property type="term" value="F:ATP binding"/>
    <property type="evidence" value="ECO:0007669"/>
    <property type="project" value="UniProtKB-KW"/>
</dbReference>
<dbReference type="EC" id="6.3.3.1" evidence="3 13"/>